<keyword evidence="5" id="KW-0560">Oxidoreductase</keyword>
<evidence type="ECO:0000313" key="14">
    <source>
        <dbReference type="EMBL" id="KAB2576572.1"/>
    </source>
</evidence>
<evidence type="ECO:0000256" key="8">
    <source>
        <dbReference type="ARBA" id="ARBA00023101"/>
    </source>
</evidence>
<feature type="domain" description="Tyrosinase copper-binding" evidence="12">
    <location>
        <begin position="88"/>
        <end position="105"/>
    </location>
</feature>
<sequence>MASLAEAQNDGIVIGLRSVSGVHPRREIDYLVKNEPDMFNLFLLAIESLQRDETKMGFFQVCGIHGLPKRDWDEVRGDKPQRGGYCTHNSILFPTWHRPYLAMFEQTIYNTMERIAAQFKDPKYREAAKRFRLPYWDYLHAREEKQTVFPGVFRGRKTSFPYDFRLPLVLKADKLMVCRPGATETTLVPMANPLKTFVFPQTGSVAPEEWAVLEQQVEEEGGGYHLSRRRTARHPRPGQSGEQEDYDELDAALNKDREPEVQTLLDLIELQPYADYRNFATSVPASGSDQEAPPSGSLESWHGAYHVLVGGAGHMSRVPVAAFDPVFWFHHCNIDRVLAIWQALHDDYISNTSTGGQPNAHSNLYPFRKEKQEAGSPQRFWNSADSRDIGTFGYTYPELMGKFEHQGLLKRIDANYRWSLQRQSRPGGVATPAPPEEMKPVDVRNAQVFRYKEAKGPEAIISPPVQAAHLVQQKVLEVKDQAVSAVRGNPGSADDALPSFDRGNEILANEPEGTRLVLQWYIDSEVNKDALDGAFSIYFFVGPTAAADVDDDEGSSPLTWPAEPTLAGITHVFAAPKDACDNCALQSDEGLRVTGTTTITPILLDYVEDGQLPSIAPPDVVPFLRKNLIWRVADVNQRKTDPADVPGGLKISVSATISVLRPGEAIPEFREPLLFHEITDSGEA</sequence>
<dbReference type="Gene3D" id="1.10.1280.10">
    <property type="entry name" value="Di-copper center containing domain from catechol oxidase"/>
    <property type="match status" value="1"/>
</dbReference>
<evidence type="ECO:0000259" key="12">
    <source>
        <dbReference type="PROSITE" id="PS00497"/>
    </source>
</evidence>
<comment type="catalytic activity">
    <reaction evidence="10">
        <text>L-tyrosine + O2 = L-dopaquinone + H2O</text>
        <dbReference type="Rhea" id="RHEA:18117"/>
        <dbReference type="ChEBI" id="CHEBI:15377"/>
        <dbReference type="ChEBI" id="CHEBI:15379"/>
        <dbReference type="ChEBI" id="CHEBI:57924"/>
        <dbReference type="ChEBI" id="CHEBI:58315"/>
        <dbReference type="EC" id="1.14.18.1"/>
    </reaction>
</comment>
<evidence type="ECO:0000256" key="3">
    <source>
        <dbReference type="ARBA" id="ARBA00011906"/>
    </source>
</evidence>
<dbReference type="Pfam" id="PF18132">
    <property type="entry name" value="Tyrosinase_C"/>
    <property type="match status" value="1"/>
</dbReference>
<reference evidence="14 15" key="1">
    <citation type="journal article" date="2019" name="Sci. Rep.">
        <title>A multi-omics analysis of the grapevine pathogen Lasiodiplodia theobromae reveals that temperature affects the expression of virulence- and pathogenicity-related genes.</title>
        <authorList>
            <person name="Felix C."/>
            <person name="Meneses R."/>
            <person name="Goncalves M.F.M."/>
            <person name="Tilleman L."/>
            <person name="Duarte A.S."/>
            <person name="Jorrin-Novo J.V."/>
            <person name="Van de Peer Y."/>
            <person name="Deforce D."/>
            <person name="Van Nieuwerburgh F."/>
            <person name="Esteves A.C."/>
            <person name="Alves A."/>
        </authorList>
    </citation>
    <scope>NUCLEOTIDE SEQUENCE [LARGE SCALE GENOMIC DNA]</scope>
    <source>
        <strain evidence="14 15">LA-SOL3</strain>
    </source>
</reference>
<dbReference type="SUPFAM" id="SSF48056">
    <property type="entry name" value="Di-copper centre-containing domain"/>
    <property type="match status" value="1"/>
</dbReference>
<evidence type="ECO:0000259" key="13">
    <source>
        <dbReference type="PROSITE" id="PS00498"/>
    </source>
</evidence>
<keyword evidence="7" id="KW-0503">Monooxygenase</keyword>
<comment type="similarity">
    <text evidence="2">Belongs to the tyrosinase family.</text>
</comment>
<evidence type="ECO:0000256" key="4">
    <source>
        <dbReference type="ARBA" id="ARBA00022723"/>
    </source>
</evidence>
<evidence type="ECO:0000256" key="1">
    <source>
        <dbReference type="ARBA" id="ARBA00001973"/>
    </source>
</evidence>
<evidence type="ECO:0000256" key="5">
    <source>
        <dbReference type="ARBA" id="ARBA00023002"/>
    </source>
</evidence>
<dbReference type="InterPro" id="IPR002227">
    <property type="entry name" value="Tyrosinase_Cu-bd"/>
</dbReference>
<dbReference type="PANTHER" id="PTHR11474">
    <property type="entry name" value="TYROSINASE FAMILY MEMBER"/>
    <property type="match status" value="1"/>
</dbReference>
<name>A0A5N5DHS7_9PEZI</name>
<feature type="region of interest" description="Disordered" evidence="11">
    <location>
        <begin position="221"/>
        <end position="246"/>
    </location>
</feature>
<comment type="cofactor">
    <cofactor evidence="1">
        <name>Cu(2+)</name>
        <dbReference type="ChEBI" id="CHEBI:29036"/>
    </cofactor>
</comment>
<proteinExistence type="inferred from homology"/>
<keyword evidence="15" id="KW-1185">Reference proteome</keyword>
<feature type="compositionally biased region" description="Basic residues" evidence="11">
    <location>
        <begin position="226"/>
        <end position="236"/>
    </location>
</feature>
<evidence type="ECO:0000256" key="10">
    <source>
        <dbReference type="ARBA" id="ARBA00048881"/>
    </source>
</evidence>
<feature type="domain" description="Tyrosinase copper-binding" evidence="13">
    <location>
        <begin position="324"/>
        <end position="335"/>
    </location>
</feature>
<dbReference type="OrthoDB" id="6132182at2759"/>
<evidence type="ECO:0000256" key="11">
    <source>
        <dbReference type="SAM" id="MobiDB-lite"/>
    </source>
</evidence>
<dbReference type="Pfam" id="PF00264">
    <property type="entry name" value="Tyrosinase"/>
    <property type="match status" value="1"/>
</dbReference>
<dbReference type="InterPro" id="IPR008922">
    <property type="entry name" value="Di-copper_centre_dom_sf"/>
</dbReference>
<dbReference type="EC" id="1.14.18.1" evidence="3"/>
<dbReference type="GO" id="GO:0042438">
    <property type="term" value="P:melanin biosynthetic process"/>
    <property type="evidence" value="ECO:0007669"/>
    <property type="project" value="UniProtKB-KW"/>
</dbReference>
<keyword evidence="4" id="KW-0479">Metal-binding</keyword>
<dbReference type="InterPro" id="IPR050316">
    <property type="entry name" value="Tyrosinase/Hemocyanin"/>
</dbReference>
<evidence type="ECO:0000256" key="9">
    <source>
        <dbReference type="ARBA" id="ARBA00048233"/>
    </source>
</evidence>
<dbReference type="AlphaFoldDB" id="A0A5N5DHS7"/>
<accession>A0A5N5DHS7</accession>
<evidence type="ECO:0000256" key="2">
    <source>
        <dbReference type="ARBA" id="ARBA00009928"/>
    </source>
</evidence>
<protein>
    <recommendedName>
        <fullName evidence="3">tyrosinase</fullName>
        <ecNumber evidence="3">1.14.18.1</ecNumber>
    </recommendedName>
</protein>
<evidence type="ECO:0000256" key="7">
    <source>
        <dbReference type="ARBA" id="ARBA00023033"/>
    </source>
</evidence>
<dbReference type="EMBL" id="VCHE01000023">
    <property type="protein sequence ID" value="KAB2576572.1"/>
    <property type="molecule type" value="Genomic_DNA"/>
</dbReference>
<dbReference type="PROSITE" id="PS00498">
    <property type="entry name" value="TYROSINASE_2"/>
    <property type="match status" value="1"/>
</dbReference>
<dbReference type="Proteomes" id="UP000325902">
    <property type="component" value="Unassembled WGS sequence"/>
</dbReference>
<keyword evidence="6" id="KW-0186">Copper</keyword>
<dbReference type="GO" id="GO:0046872">
    <property type="term" value="F:metal ion binding"/>
    <property type="evidence" value="ECO:0007669"/>
    <property type="project" value="UniProtKB-KW"/>
</dbReference>
<dbReference type="PRINTS" id="PR00092">
    <property type="entry name" value="TYROSINASE"/>
</dbReference>
<dbReference type="GO" id="GO:0004503">
    <property type="term" value="F:tyrosinase activity"/>
    <property type="evidence" value="ECO:0007669"/>
    <property type="project" value="UniProtKB-EC"/>
</dbReference>
<dbReference type="PROSITE" id="PS00497">
    <property type="entry name" value="TYROSINASE_1"/>
    <property type="match status" value="1"/>
</dbReference>
<comment type="caution">
    <text evidence="14">The sequence shown here is derived from an EMBL/GenBank/DDBJ whole genome shotgun (WGS) entry which is preliminary data.</text>
</comment>
<evidence type="ECO:0000313" key="15">
    <source>
        <dbReference type="Proteomes" id="UP000325902"/>
    </source>
</evidence>
<dbReference type="InterPro" id="IPR041640">
    <property type="entry name" value="Tyrosinase_C"/>
</dbReference>
<evidence type="ECO:0000256" key="6">
    <source>
        <dbReference type="ARBA" id="ARBA00023008"/>
    </source>
</evidence>
<gene>
    <name evidence="14" type="primary">TYR_4</name>
    <name evidence="14" type="ORF">DBV05_g4810</name>
</gene>
<dbReference type="Gene3D" id="2.60.310.20">
    <property type="match status" value="1"/>
</dbReference>
<keyword evidence="8" id="KW-0470">Melanin biosynthesis</keyword>
<organism evidence="14 15">
    <name type="scientific">Lasiodiplodia theobromae</name>
    <dbReference type="NCBI Taxonomy" id="45133"/>
    <lineage>
        <taxon>Eukaryota</taxon>
        <taxon>Fungi</taxon>
        <taxon>Dikarya</taxon>
        <taxon>Ascomycota</taxon>
        <taxon>Pezizomycotina</taxon>
        <taxon>Dothideomycetes</taxon>
        <taxon>Dothideomycetes incertae sedis</taxon>
        <taxon>Botryosphaeriales</taxon>
        <taxon>Botryosphaeriaceae</taxon>
        <taxon>Lasiodiplodia</taxon>
    </lineage>
</organism>
<comment type="catalytic activity">
    <reaction evidence="9">
        <text>2 L-dopa + O2 = 2 L-dopaquinone + 2 H2O</text>
        <dbReference type="Rhea" id="RHEA:34287"/>
        <dbReference type="ChEBI" id="CHEBI:15377"/>
        <dbReference type="ChEBI" id="CHEBI:15379"/>
        <dbReference type="ChEBI" id="CHEBI:57504"/>
        <dbReference type="ChEBI" id="CHEBI:57924"/>
        <dbReference type="EC" id="1.14.18.1"/>
    </reaction>
</comment>
<dbReference type="PANTHER" id="PTHR11474:SF76">
    <property type="entry name" value="SHKT DOMAIN-CONTAINING PROTEIN"/>
    <property type="match status" value="1"/>
</dbReference>